<organism evidence="1 2">
    <name type="scientific">Quillaja saponaria</name>
    <name type="common">Soap bark tree</name>
    <dbReference type="NCBI Taxonomy" id="32244"/>
    <lineage>
        <taxon>Eukaryota</taxon>
        <taxon>Viridiplantae</taxon>
        <taxon>Streptophyta</taxon>
        <taxon>Embryophyta</taxon>
        <taxon>Tracheophyta</taxon>
        <taxon>Spermatophyta</taxon>
        <taxon>Magnoliopsida</taxon>
        <taxon>eudicotyledons</taxon>
        <taxon>Gunneridae</taxon>
        <taxon>Pentapetalae</taxon>
        <taxon>rosids</taxon>
        <taxon>fabids</taxon>
        <taxon>Fabales</taxon>
        <taxon>Quillajaceae</taxon>
        <taxon>Quillaja</taxon>
    </lineage>
</organism>
<accession>A0AAD7PL15</accession>
<reference evidence="1" key="1">
    <citation type="journal article" date="2023" name="Science">
        <title>Elucidation of the pathway for biosynthesis of saponin adjuvants from the soapbark tree.</title>
        <authorList>
            <person name="Reed J."/>
            <person name="Orme A."/>
            <person name="El-Demerdash A."/>
            <person name="Owen C."/>
            <person name="Martin L.B.B."/>
            <person name="Misra R.C."/>
            <person name="Kikuchi S."/>
            <person name="Rejzek M."/>
            <person name="Martin A.C."/>
            <person name="Harkess A."/>
            <person name="Leebens-Mack J."/>
            <person name="Louveau T."/>
            <person name="Stephenson M.J."/>
            <person name="Osbourn A."/>
        </authorList>
    </citation>
    <scope>NUCLEOTIDE SEQUENCE</scope>
    <source>
        <strain evidence="1">S10</strain>
    </source>
</reference>
<comment type="caution">
    <text evidence="1">The sequence shown here is derived from an EMBL/GenBank/DDBJ whole genome shotgun (WGS) entry which is preliminary data.</text>
</comment>
<dbReference type="AlphaFoldDB" id="A0AAD7PL15"/>
<dbReference type="EMBL" id="JARAOO010000008">
    <property type="protein sequence ID" value="KAJ7959681.1"/>
    <property type="molecule type" value="Genomic_DNA"/>
</dbReference>
<sequence>MARQEGPSTSKAGSSRRLKEAIKSVQAVDPEVIAMKTKCDQGVIGDFRVDAEGVLRYGDQIVMPHDLELRRKIFETAYRSSYVMHLRSSKMYQDLRKFYWWKVWLPRLQYLLFYHTSPLKQELSKISGGFLLFWWLSSWVLLAYGLYDVCLNQRSSLRGGGSKGWSKISMAPF</sequence>
<dbReference type="Proteomes" id="UP001163823">
    <property type="component" value="Chromosome 8"/>
</dbReference>
<protein>
    <submittedName>
        <fullName evidence="1">Retrotransposon protein, putative, Ty3-gypsy subclass</fullName>
    </submittedName>
</protein>
<evidence type="ECO:0000313" key="1">
    <source>
        <dbReference type="EMBL" id="KAJ7959681.1"/>
    </source>
</evidence>
<evidence type="ECO:0000313" key="2">
    <source>
        <dbReference type="Proteomes" id="UP001163823"/>
    </source>
</evidence>
<keyword evidence="2" id="KW-1185">Reference proteome</keyword>
<name>A0AAD7PL15_QUISA</name>
<gene>
    <name evidence="1" type="ORF">O6P43_020225</name>
</gene>
<dbReference type="KEGG" id="qsa:O6P43_020225"/>
<proteinExistence type="predicted"/>